<evidence type="ECO:0000259" key="6">
    <source>
        <dbReference type="Pfam" id="PF02465"/>
    </source>
</evidence>
<comment type="caution">
    <text evidence="8">The sequence shown here is derived from an EMBL/GenBank/DDBJ whole genome shotgun (WGS) entry which is preliminary data.</text>
</comment>
<evidence type="ECO:0000256" key="2">
    <source>
        <dbReference type="ARBA" id="ARBA00011255"/>
    </source>
</evidence>
<dbReference type="InterPro" id="IPR003481">
    <property type="entry name" value="FliD_N"/>
</dbReference>
<evidence type="ECO:0000313" key="8">
    <source>
        <dbReference type="EMBL" id="MDR7268822.1"/>
    </source>
</evidence>
<organism evidence="8 9">
    <name type="scientific">Roseateles saccharophilus</name>
    <name type="common">Pseudomonas saccharophila</name>
    <dbReference type="NCBI Taxonomy" id="304"/>
    <lineage>
        <taxon>Bacteria</taxon>
        <taxon>Pseudomonadati</taxon>
        <taxon>Pseudomonadota</taxon>
        <taxon>Betaproteobacteria</taxon>
        <taxon>Burkholderiales</taxon>
        <taxon>Sphaerotilaceae</taxon>
        <taxon>Roseateles</taxon>
    </lineage>
</organism>
<comment type="subunit">
    <text evidence="2 5">Homopentamer.</text>
</comment>
<keyword evidence="8" id="KW-0966">Cell projection</keyword>
<comment type="subcellular location">
    <subcellularLocation>
        <location evidence="5">Secreted</location>
    </subcellularLocation>
    <subcellularLocation>
        <location evidence="5">Bacterial flagellum</location>
    </subcellularLocation>
</comment>
<reference evidence="8 9" key="1">
    <citation type="submission" date="2023-07" db="EMBL/GenBank/DDBJ databases">
        <title>Sorghum-associated microbial communities from plants grown in Nebraska, USA.</title>
        <authorList>
            <person name="Schachtman D."/>
        </authorList>
    </citation>
    <scope>NUCLEOTIDE SEQUENCE [LARGE SCALE GENOMIC DNA]</scope>
    <source>
        <strain evidence="8 9">BE314</strain>
    </source>
</reference>
<dbReference type="InterPro" id="IPR010810">
    <property type="entry name" value="Flagellin_hook_IN_motif"/>
</dbReference>
<dbReference type="InterPro" id="IPR010809">
    <property type="entry name" value="FliD_C"/>
</dbReference>
<evidence type="ECO:0000256" key="5">
    <source>
        <dbReference type="RuleBase" id="RU362066"/>
    </source>
</evidence>
<protein>
    <recommendedName>
        <fullName evidence="5">Flagellar hook-associated protein 2</fullName>
        <shortName evidence="5">HAP2</shortName>
    </recommendedName>
    <alternativeName>
        <fullName evidence="5">Flagellar cap protein</fullName>
    </alternativeName>
</protein>
<keyword evidence="8" id="KW-0282">Flagellum</keyword>
<accession>A0ABU1YIZ0</accession>
<dbReference type="Pfam" id="PF02465">
    <property type="entry name" value="FliD_N"/>
    <property type="match status" value="1"/>
</dbReference>
<evidence type="ECO:0000259" key="7">
    <source>
        <dbReference type="Pfam" id="PF07195"/>
    </source>
</evidence>
<feature type="domain" description="Flagellar hook-associated protein 2 N-terminal" evidence="6">
    <location>
        <begin position="11"/>
        <end position="106"/>
    </location>
</feature>
<keyword evidence="4 5" id="KW-0975">Bacterial flagellum</keyword>
<gene>
    <name evidence="8" type="ORF">J2X20_001451</name>
</gene>
<dbReference type="PANTHER" id="PTHR30288">
    <property type="entry name" value="FLAGELLAR CAP/ASSEMBLY PROTEIN FLID"/>
    <property type="match status" value="1"/>
</dbReference>
<dbReference type="Proteomes" id="UP001180453">
    <property type="component" value="Unassembled WGS sequence"/>
</dbReference>
<comment type="similarity">
    <text evidence="1 5">Belongs to the FliD family.</text>
</comment>
<evidence type="ECO:0000256" key="3">
    <source>
        <dbReference type="ARBA" id="ARBA00023054"/>
    </source>
</evidence>
<dbReference type="RefSeq" id="WP_310262955.1">
    <property type="nucleotide sequence ID" value="NZ_JAVDXU010000001.1"/>
</dbReference>
<keyword evidence="5" id="KW-0964">Secreted</keyword>
<dbReference type="EMBL" id="JAVDXU010000001">
    <property type="protein sequence ID" value="MDR7268822.1"/>
    <property type="molecule type" value="Genomic_DNA"/>
</dbReference>
<dbReference type="Pfam" id="PF07195">
    <property type="entry name" value="FliD_C"/>
    <property type="match status" value="1"/>
</dbReference>
<evidence type="ECO:0000256" key="1">
    <source>
        <dbReference type="ARBA" id="ARBA00009764"/>
    </source>
</evidence>
<evidence type="ECO:0000313" key="9">
    <source>
        <dbReference type="Proteomes" id="UP001180453"/>
    </source>
</evidence>
<keyword evidence="3" id="KW-0175">Coiled coil</keyword>
<keyword evidence="9" id="KW-1185">Reference proteome</keyword>
<keyword evidence="8" id="KW-0969">Cilium</keyword>
<dbReference type="Pfam" id="PF07196">
    <property type="entry name" value="Flagellin_IN"/>
    <property type="match status" value="1"/>
</dbReference>
<proteinExistence type="inferred from homology"/>
<name>A0ABU1YIZ0_ROSSA</name>
<feature type="domain" description="Flagellar hook-associated protein 2 C-terminal" evidence="7">
    <location>
        <begin position="224"/>
        <end position="449"/>
    </location>
</feature>
<dbReference type="InterPro" id="IPR040026">
    <property type="entry name" value="FliD"/>
</dbReference>
<sequence length="465" mass="48319">MATISSLGIGSGLDVESLVSKLMSIEQQPINNIKQASAKLQTKISAYGQLQSAVSSMQTAAQKLSDASLWNASTVSVSDTSVATVSASSAGSQNHLLKVSQLASAQSVASRIFTNGSQTLGDGTLTIALGRWAGDPPVFTPGSGTPAAITVSATDTLTSIRDKINAANVGVNASLVNDAAGTRLVIRSLSTGENQAFQITTPDAALADLAYDGSGTGLSQTQAASNASFNWDGLDLTSESNTLSGLSDGMTVNLLKTTANTVNIGTSNDTTSIKKAITDFVDSYNKLFNLMRDQTKYDAGTKTAGVLQGDSKAVSVQQMLRGITGGTTTLAGAFGRLSDIGLEPGQNGTLTVNSTKLDKALTNLTDLKKLFSAPDTNNKQNQGFALRWNSFATQILGTDGAITSGQSALQKRIANNDDQIDRMQDSLTLTEKRLRAQYSALDTKMSSLSALSAYVSKQFGSSSSS</sequence>
<dbReference type="PANTHER" id="PTHR30288:SF0">
    <property type="entry name" value="FLAGELLAR HOOK-ASSOCIATED PROTEIN 2"/>
    <property type="match status" value="1"/>
</dbReference>
<comment type="function">
    <text evidence="5">Required for morphogenesis and for the elongation of the flagellar filament by facilitating polymerization of the flagellin monomers at the tip of growing filament. Forms a capping structure, which prevents flagellin subunits (transported through the central channel of the flagellum) from leaking out without polymerization at the distal end.</text>
</comment>
<evidence type="ECO:0000256" key="4">
    <source>
        <dbReference type="ARBA" id="ARBA00023143"/>
    </source>
</evidence>